<dbReference type="PANTHER" id="PTHR43179">
    <property type="entry name" value="RHAMNOSYLTRANSFERASE WBBL"/>
    <property type="match status" value="1"/>
</dbReference>
<evidence type="ECO:0000313" key="3">
    <source>
        <dbReference type="Proteomes" id="UP000468388"/>
    </source>
</evidence>
<organism evidence="2 3">
    <name type="scientific">Chitinophaga oryziterrae</name>
    <dbReference type="NCBI Taxonomy" id="1031224"/>
    <lineage>
        <taxon>Bacteria</taxon>
        <taxon>Pseudomonadati</taxon>
        <taxon>Bacteroidota</taxon>
        <taxon>Chitinophagia</taxon>
        <taxon>Chitinophagales</taxon>
        <taxon>Chitinophagaceae</taxon>
        <taxon>Chitinophaga</taxon>
    </lineage>
</organism>
<keyword evidence="2" id="KW-0808">Transferase</keyword>
<dbReference type="Pfam" id="PF00535">
    <property type="entry name" value="Glycos_transf_2"/>
    <property type="match status" value="1"/>
</dbReference>
<sequence>MKIFVIVVTYNGLVWVDRCFGSLRNAGANVRTIVIDNGSTDGTQARIINDYPEVHFVQSATNLGFSKANNLGISMADEEGADYVFLLNQDAWVETNTIQRLVEVAQRHPEYGVLSPVHLDGTYKALDYGFSIYVTPEACPGFYSDTYLHQLKELYEVKFVNAAAWLITKECIKKVGVLETLFFFYGEDFNYLQRVRFHQLKIGVVPDCTICHNREDRKEKTTDAAIKIGERMKTLMVLLNVLDSFPKCILSFIKMRISAIITSTYKLEFKKMKYDLAEFIYLAGYFNKIKKARKKY</sequence>
<dbReference type="Proteomes" id="UP000468388">
    <property type="component" value="Unassembled WGS sequence"/>
</dbReference>
<gene>
    <name evidence="2" type="ORF">GO495_25960</name>
</gene>
<evidence type="ECO:0000313" key="2">
    <source>
        <dbReference type="EMBL" id="MVT44066.1"/>
    </source>
</evidence>
<dbReference type="AlphaFoldDB" id="A0A6N8JI84"/>
<dbReference type="InterPro" id="IPR001173">
    <property type="entry name" value="Glyco_trans_2-like"/>
</dbReference>
<keyword evidence="3" id="KW-1185">Reference proteome</keyword>
<reference evidence="2 3" key="1">
    <citation type="submission" date="2019-12" db="EMBL/GenBank/DDBJ databases">
        <title>The draft genomic sequence of strain Chitinophaga oryziterrae JCM 16595.</title>
        <authorList>
            <person name="Zhang X."/>
        </authorList>
    </citation>
    <scope>NUCLEOTIDE SEQUENCE [LARGE SCALE GENOMIC DNA]</scope>
    <source>
        <strain evidence="2 3">JCM 16595</strain>
    </source>
</reference>
<dbReference type="PANTHER" id="PTHR43179:SF7">
    <property type="entry name" value="RHAMNOSYLTRANSFERASE WBBL"/>
    <property type="match status" value="1"/>
</dbReference>
<protein>
    <submittedName>
        <fullName evidence="2">Glycosyltransferase</fullName>
    </submittedName>
</protein>
<dbReference type="OrthoDB" id="9771846at2"/>
<dbReference type="InterPro" id="IPR029044">
    <property type="entry name" value="Nucleotide-diphossugar_trans"/>
</dbReference>
<dbReference type="CDD" id="cd04186">
    <property type="entry name" value="GT_2_like_c"/>
    <property type="match status" value="1"/>
</dbReference>
<dbReference type="RefSeq" id="WP_157302882.1">
    <property type="nucleotide sequence ID" value="NZ_BAAAZB010000021.1"/>
</dbReference>
<name>A0A6N8JI84_9BACT</name>
<dbReference type="SUPFAM" id="SSF53448">
    <property type="entry name" value="Nucleotide-diphospho-sugar transferases"/>
    <property type="match status" value="1"/>
</dbReference>
<dbReference type="Gene3D" id="3.90.550.10">
    <property type="entry name" value="Spore Coat Polysaccharide Biosynthesis Protein SpsA, Chain A"/>
    <property type="match status" value="1"/>
</dbReference>
<proteinExistence type="predicted"/>
<dbReference type="GO" id="GO:0016740">
    <property type="term" value="F:transferase activity"/>
    <property type="evidence" value="ECO:0007669"/>
    <property type="project" value="UniProtKB-KW"/>
</dbReference>
<dbReference type="EMBL" id="WRXO01000010">
    <property type="protein sequence ID" value="MVT44066.1"/>
    <property type="molecule type" value="Genomic_DNA"/>
</dbReference>
<feature type="domain" description="Glycosyltransferase 2-like" evidence="1">
    <location>
        <begin position="5"/>
        <end position="118"/>
    </location>
</feature>
<comment type="caution">
    <text evidence="2">The sequence shown here is derived from an EMBL/GenBank/DDBJ whole genome shotgun (WGS) entry which is preliminary data.</text>
</comment>
<evidence type="ECO:0000259" key="1">
    <source>
        <dbReference type="Pfam" id="PF00535"/>
    </source>
</evidence>
<accession>A0A6N8JI84</accession>